<keyword evidence="3" id="KW-1185">Reference proteome</keyword>
<evidence type="ECO:0000256" key="1">
    <source>
        <dbReference type="SAM" id="MobiDB-lite"/>
    </source>
</evidence>
<feature type="region of interest" description="Disordered" evidence="1">
    <location>
        <begin position="538"/>
        <end position="581"/>
    </location>
</feature>
<feature type="region of interest" description="Disordered" evidence="1">
    <location>
        <begin position="396"/>
        <end position="441"/>
    </location>
</feature>
<sequence length="581" mass="64483">MMLSAMSLSVPPGVAALIKGSGRYNPPLSRMSTVSTASTESSITLIPPGAMSTASTMTLPTFEAVFPTAGRAISRFSFPRLRIGPPPVPDAKLLTRIATLAYGTEEATTAAYAAAMVGVRRYAAAYKTSVPQRSVGSVTTDESVFAAQAAWTRGLHDTAVASARCLLRWVEASSPSSSSSSAQELEASREDARVVQSALEDALLASVCMYTGFLEHETLPAPLDTAVQDMEANLATAASSLDGLATLLRIGHCAVLHVERYRLAAVDQATLVYGLLRKFVHAIVAARDHQERCGRDVWDEERFRRTTWDTTVILLKTHLLLFKLSVAISGLFVNEIRRYRDFSQDENPKPSHADIRSVEYGGWADKARDSFWDVVDLMLSVAQEHGVGVLTRVEEVAEETDAEESEEGASDEEVEEGEEGDEVDDEEETDIDATEDEPEGLDKTLLAQLLLSFMRFREVMEGVWDNHSSEQFEASFDRFTQPPVYEEETQDDGSVRMVPTADRNWEGWDKLGVELCRGMSKAELAEFEEHNLDPGLHKRWRARLRKESRPRRSHSSEKRRADHSDEDEDEGGRVKRRKSYR</sequence>
<dbReference type="RefSeq" id="XP_018275659.1">
    <property type="nucleotide sequence ID" value="XM_018426996.1"/>
</dbReference>
<name>A0A0J0XDS2_9TREE</name>
<protein>
    <submittedName>
        <fullName evidence="2">Uncharacterized protein</fullName>
    </submittedName>
</protein>
<evidence type="ECO:0000313" key="2">
    <source>
        <dbReference type="EMBL" id="KLT39168.1"/>
    </source>
</evidence>
<accession>A0A0J0XDS2</accession>
<feature type="compositionally biased region" description="Basic residues" evidence="1">
    <location>
        <begin position="538"/>
        <end position="553"/>
    </location>
</feature>
<feature type="compositionally biased region" description="Basic and acidic residues" evidence="1">
    <location>
        <begin position="554"/>
        <end position="563"/>
    </location>
</feature>
<dbReference type="GeneID" id="28987599"/>
<reference evidence="2 3" key="1">
    <citation type="submission" date="2015-03" db="EMBL/GenBank/DDBJ databases">
        <title>Genomics and transcriptomics of the oil-accumulating basidiomycete yeast T. oleaginosus allow insights into substrate utilization and the diverse evolutionary trajectories of mating systems in fungi.</title>
        <authorList>
            <consortium name="DOE Joint Genome Institute"/>
            <person name="Kourist R."/>
            <person name="Kracht O."/>
            <person name="Bracharz F."/>
            <person name="Lipzen A."/>
            <person name="Nolan M."/>
            <person name="Ohm R."/>
            <person name="Grigoriev I."/>
            <person name="Sun S."/>
            <person name="Heitman J."/>
            <person name="Bruck T."/>
            <person name="Nowrousian M."/>
        </authorList>
    </citation>
    <scope>NUCLEOTIDE SEQUENCE [LARGE SCALE GENOMIC DNA]</scope>
    <source>
        <strain evidence="2 3">IBC0246</strain>
    </source>
</reference>
<dbReference type="EMBL" id="KQ087268">
    <property type="protein sequence ID" value="KLT39168.1"/>
    <property type="molecule type" value="Genomic_DNA"/>
</dbReference>
<gene>
    <name evidence="2" type="ORF">CC85DRAFT_330972</name>
</gene>
<feature type="compositionally biased region" description="Acidic residues" evidence="1">
    <location>
        <begin position="396"/>
        <end position="439"/>
    </location>
</feature>
<proteinExistence type="predicted"/>
<organism evidence="2 3">
    <name type="scientific">Cutaneotrichosporon oleaginosum</name>
    <dbReference type="NCBI Taxonomy" id="879819"/>
    <lineage>
        <taxon>Eukaryota</taxon>
        <taxon>Fungi</taxon>
        <taxon>Dikarya</taxon>
        <taxon>Basidiomycota</taxon>
        <taxon>Agaricomycotina</taxon>
        <taxon>Tremellomycetes</taxon>
        <taxon>Trichosporonales</taxon>
        <taxon>Trichosporonaceae</taxon>
        <taxon>Cutaneotrichosporon</taxon>
    </lineage>
</organism>
<dbReference type="AlphaFoldDB" id="A0A0J0XDS2"/>
<dbReference type="Proteomes" id="UP000053611">
    <property type="component" value="Unassembled WGS sequence"/>
</dbReference>
<evidence type="ECO:0000313" key="3">
    <source>
        <dbReference type="Proteomes" id="UP000053611"/>
    </source>
</evidence>